<keyword evidence="9" id="KW-1185">Reference proteome</keyword>
<feature type="domain" description="PAC" evidence="7">
    <location>
        <begin position="567"/>
        <end position="619"/>
    </location>
</feature>
<evidence type="ECO:0000256" key="2">
    <source>
        <dbReference type="ARBA" id="ARBA00012438"/>
    </source>
</evidence>
<dbReference type="SUPFAM" id="SSF55781">
    <property type="entry name" value="GAF domain-like"/>
    <property type="match status" value="1"/>
</dbReference>
<dbReference type="InterPro" id="IPR036890">
    <property type="entry name" value="HATPase_C_sf"/>
</dbReference>
<dbReference type="InterPro" id="IPR003594">
    <property type="entry name" value="HATPase_dom"/>
</dbReference>
<feature type="domain" description="Histidine kinase" evidence="6">
    <location>
        <begin position="648"/>
        <end position="872"/>
    </location>
</feature>
<dbReference type="InterPro" id="IPR052162">
    <property type="entry name" value="Sensor_kinase/Photoreceptor"/>
</dbReference>
<name>A0ABW5LWY6_9BACT</name>
<dbReference type="PROSITE" id="PS50109">
    <property type="entry name" value="HIS_KIN"/>
    <property type="match status" value="1"/>
</dbReference>
<evidence type="ECO:0000313" key="9">
    <source>
        <dbReference type="Proteomes" id="UP001597469"/>
    </source>
</evidence>
<dbReference type="Pfam" id="PF00512">
    <property type="entry name" value="HisKA"/>
    <property type="match status" value="1"/>
</dbReference>
<dbReference type="InterPro" id="IPR005467">
    <property type="entry name" value="His_kinase_dom"/>
</dbReference>
<dbReference type="SMART" id="SM00388">
    <property type="entry name" value="HisKA"/>
    <property type="match status" value="1"/>
</dbReference>
<dbReference type="EMBL" id="JBHULN010000001">
    <property type="protein sequence ID" value="MFD2569288.1"/>
    <property type="molecule type" value="Genomic_DNA"/>
</dbReference>
<dbReference type="InterPro" id="IPR013656">
    <property type="entry name" value="PAS_4"/>
</dbReference>
<comment type="caution">
    <text evidence="8">The sequence shown here is derived from an EMBL/GenBank/DDBJ whole genome shotgun (WGS) entry which is preliminary data.</text>
</comment>
<dbReference type="InterPro" id="IPR000014">
    <property type="entry name" value="PAS"/>
</dbReference>
<evidence type="ECO:0000259" key="6">
    <source>
        <dbReference type="PROSITE" id="PS50109"/>
    </source>
</evidence>
<dbReference type="InterPro" id="IPR000700">
    <property type="entry name" value="PAS-assoc_C"/>
</dbReference>
<dbReference type="Pfam" id="PF02518">
    <property type="entry name" value="HATPase_c"/>
    <property type="match status" value="1"/>
</dbReference>
<dbReference type="CDD" id="cd00082">
    <property type="entry name" value="HisKA"/>
    <property type="match status" value="1"/>
</dbReference>
<dbReference type="SMART" id="SM00387">
    <property type="entry name" value="HATPase_c"/>
    <property type="match status" value="1"/>
</dbReference>
<dbReference type="InterPro" id="IPR013655">
    <property type="entry name" value="PAS_fold_3"/>
</dbReference>
<dbReference type="InterPro" id="IPR035965">
    <property type="entry name" value="PAS-like_dom_sf"/>
</dbReference>
<protein>
    <recommendedName>
        <fullName evidence="2">histidine kinase</fullName>
        <ecNumber evidence="2">2.7.13.3</ecNumber>
    </recommendedName>
</protein>
<dbReference type="CDD" id="cd00130">
    <property type="entry name" value="PAS"/>
    <property type="match status" value="1"/>
</dbReference>
<evidence type="ECO:0000256" key="1">
    <source>
        <dbReference type="ARBA" id="ARBA00000085"/>
    </source>
</evidence>
<feature type="domain" description="PAC" evidence="7">
    <location>
        <begin position="437"/>
        <end position="493"/>
    </location>
</feature>
<keyword evidence="3" id="KW-0597">Phosphoprotein</keyword>
<dbReference type="EC" id="2.7.13.3" evidence="2"/>
<dbReference type="InterPro" id="IPR029016">
    <property type="entry name" value="GAF-like_dom_sf"/>
</dbReference>
<gene>
    <name evidence="8" type="ORF">ACFSUS_01500</name>
</gene>
<dbReference type="Gene3D" id="1.10.287.130">
    <property type="match status" value="1"/>
</dbReference>
<evidence type="ECO:0000256" key="3">
    <source>
        <dbReference type="ARBA" id="ARBA00022553"/>
    </source>
</evidence>
<dbReference type="Pfam" id="PF08447">
    <property type="entry name" value="PAS_3"/>
    <property type="match status" value="1"/>
</dbReference>
<evidence type="ECO:0000313" key="8">
    <source>
        <dbReference type="EMBL" id="MFD2569288.1"/>
    </source>
</evidence>
<dbReference type="PRINTS" id="PR00344">
    <property type="entry name" value="BCTRLSENSOR"/>
</dbReference>
<sequence>MIPAQPTSYNPFLADGGEMGHLIRKMDWTKTPIGPPETWPLTLRTAVNIMLDTRFPMAIAWGPAFTMLYNDGYRPMIGLKHPQAMGASAQYILAEIWDSIGPLFNQVMTGQAVVFDDFLAPLYRNGFLEECYFDFSYSPIRLEDGQTGGVLVTISETTDRVIRERRSQTLRDVAAYVAHVKTDQQISEMLRHTLAHNAKDVPFALLYQVQKNSQEVRLIDSVRAESYAIDAPAVIDLTQAASTQWAGLAHALHTRQPQRLTSLSNNADTLLTRNEPSKDWPEMVCEAYVLPVYQPGRDQAYGLLIVGVNPHQAYDGDYQLFFESLANYIVTAFSNAAVLEEERAQAQAQLEVERTKFMIQTEANKQLRLLFEQAPVAICILRGPEFIVELANERQYQIWDREASQMIGNPLFKVINESRQLGIEELLQNVLQTGQPATVTDQMTTLFRRGTLETAYFSASYQPIHDSDGRVNSVLVVTNEVTQSVVARQKLEESEARFRTVADTAPVMIWMSGLDKLCTFFNNSWLAFTGRTMEQEYGNGWTAGVHEDDLKRCLTTYTTSFDARQPFYMEYRLRRHDGEYRWIADSATPRFTANGHFEGYIGGCIDIHENKTLNEALEARVNERTEALRKANYNLERSNFDLMQFASVASHDLKEPLRKIQAFGNILQTTAADKLDDVELDYFNRMINASGRMQDLVDDVLNLSKLSYQSLIYTDTDLSDVIRRITDDLEINILEKGGKVQVGELPTIEANTGQIHQLFQNLISNALKFSAGATPLVHIEQAPVSESESNRFHIKASDYVSIHVRDNGIGFDETYREKIFGLFQRLHGARYGGTGIGLAICKKIVDNHHGFIYADGIPNQGATFTVILPLKQD</sequence>
<accession>A0ABW5LWY6</accession>
<dbReference type="SUPFAM" id="SSF47384">
    <property type="entry name" value="Homodimeric domain of signal transducing histidine kinase"/>
    <property type="match status" value="1"/>
</dbReference>
<dbReference type="Pfam" id="PF08448">
    <property type="entry name" value="PAS_4"/>
    <property type="match status" value="1"/>
</dbReference>
<dbReference type="PANTHER" id="PTHR43304:SF1">
    <property type="entry name" value="PAC DOMAIN-CONTAINING PROTEIN"/>
    <property type="match status" value="1"/>
</dbReference>
<dbReference type="Gene3D" id="3.30.450.20">
    <property type="entry name" value="PAS domain"/>
    <property type="match status" value="3"/>
</dbReference>
<evidence type="ECO:0000256" key="5">
    <source>
        <dbReference type="ARBA" id="ARBA00022777"/>
    </source>
</evidence>
<keyword evidence="4" id="KW-0808">Transferase</keyword>
<dbReference type="InterPro" id="IPR003661">
    <property type="entry name" value="HisK_dim/P_dom"/>
</dbReference>
<dbReference type="Proteomes" id="UP001597469">
    <property type="component" value="Unassembled WGS sequence"/>
</dbReference>
<dbReference type="InterPro" id="IPR001610">
    <property type="entry name" value="PAC"/>
</dbReference>
<dbReference type="Gene3D" id="3.30.450.40">
    <property type="match status" value="1"/>
</dbReference>
<evidence type="ECO:0000256" key="4">
    <source>
        <dbReference type="ARBA" id="ARBA00022679"/>
    </source>
</evidence>
<dbReference type="SUPFAM" id="SSF55874">
    <property type="entry name" value="ATPase domain of HSP90 chaperone/DNA topoisomerase II/histidine kinase"/>
    <property type="match status" value="1"/>
</dbReference>
<keyword evidence="5" id="KW-0418">Kinase</keyword>
<dbReference type="PROSITE" id="PS50113">
    <property type="entry name" value="PAC"/>
    <property type="match status" value="2"/>
</dbReference>
<dbReference type="Gene3D" id="3.30.565.10">
    <property type="entry name" value="Histidine kinase-like ATPase, C-terminal domain"/>
    <property type="match status" value="1"/>
</dbReference>
<dbReference type="SMART" id="SM00086">
    <property type="entry name" value="PAC"/>
    <property type="match status" value="1"/>
</dbReference>
<evidence type="ECO:0000259" key="7">
    <source>
        <dbReference type="PROSITE" id="PS50113"/>
    </source>
</evidence>
<comment type="catalytic activity">
    <reaction evidence="1">
        <text>ATP + protein L-histidine = ADP + protein N-phospho-L-histidine.</text>
        <dbReference type="EC" id="2.7.13.3"/>
    </reaction>
</comment>
<dbReference type="SMART" id="SM00091">
    <property type="entry name" value="PAS"/>
    <property type="match status" value="2"/>
</dbReference>
<proteinExistence type="predicted"/>
<dbReference type="PANTHER" id="PTHR43304">
    <property type="entry name" value="PHYTOCHROME-LIKE PROTEIN CPH1"/>
    <property type="match status" value="1"/>
</dbReference>
<dbReference type="InterPro" id="IPR004358">
    <property type="entry name" value="Sig_transdc_His_kin-like_C"/>
</dbReference>
<dbReference type="InterPro" id="IPR036097">
    <property type="entry name" value="HisK_dim/P_sf"/>
</dbReference>
<dbReference type="SUPFAM" id="SSF55785">
    <property type="entry name" value="PYP-like sensor domain (PAS domain)"/>
    <property type="match status" value="2"/>
</dbReference>
<organism evidence="8 9">
    <name type="scientific">Spirosoma soli</name>
    <dbReference type="NCBI Taxonomy" id="1770529"/>
    <lineage>
        <taxon>Bacteria</taxon>
        <taxon>Pseudomonadati</taxon>
        <taxon>Bacteroidota</taxon>
        <taxon>Cytophagia</taxon>
        <taxon>Cytophagales</taxon>
        <taxon>Cytophagaceae</taxon>
        <taxon>Spirosoma</taxon>
    </lineage>
</organism>
<reference evidence="9" key="1">
    <citation type="journal article" date="2019" name="Int. J. Syst. Evol. Microbiol.">
        <title>The Global Catalogue of Microorganisms (GCM) 10K type strain sequencing project: providing services to taxonomists for standard genome sequencing and annotation.</title>
        <authorList>
            <consortium name="The Broad Institute Genomics Platform"/>
            <consortium name="The Broad Institute Genome Sequencing Center for Infectious Disease"/>
            <person name="Wu L."/>
            <person name="Ma J."/>
        </authorList>
    </citation>
    <scope>NUCLEOTIDE SEQUENCE [LARGE SCALE GENOMIC DNA]</scope>
    <source>
        <strain evidence="9">KCTC 42805</strain>
    </source>
</reference>
<dbReference type="NCBIfam" id="TIGR00229">
    <property type="entry name" value="sensory_box"/>
    <property type="match status" value="1"/>
</dbReference>